<dbReference type="Pfam" id="PF00120">
    <property type="entry name" value="Gln-synt_C"/>
    <property type="match status" value="1"/>
</dbReference>
<comment type="caution">
    <text evidence="4">The sequence shown here is derived from an EMBL/GenBank/DDBJ whole genome shotgun (WGS) entry which is preliminary data.</text>
</comment>
<evidence type="ECO:0000313" key="5">
    <source>
        <dbReference type="Proteomes" id="UP001596545"/>
    </source>
</evidence>
<dbReference type="SUPFAM" id="SSF55931">
    <property type="entry name" value="Glutamine synthetase/guanido kinase"/>
    <property type="match status" value="1"/>
</dbReference>
<evidence type="ECO:0000256" key="2">
    <source>
        <dbReference type="RuleBase" id="RU000384"/>
    </source>
</evidence>
<accession>A0ABD6APB3</accession>
<dbReference type="InterPro" id="IPR014746">
    <property type="entry name" value="Gln_synth/guanido_kin_cat_dom"/>
</dbReference>
<dbReference type="PROSITE" id="PS51987">
    <property type="entry name" value="GS_CATALYTIC"/>
    <property type="match status" value="1"/>
</dbReference>
<evidence type="ECO:0000259" key="3">
    <source>
        <dbReference type="PROSITE" id="PS51987"/>
    </source>
</evidence>
<reference evidence="4 5" key="1">
    <citation type="journal article" date="2019" name="Int. J. Syst. Evol. Microbiol.">
        <title>The Global Catalogue of Microorganisms (GCM) 10K type strain sequencing project: providing services to taxonomists for standard genome sequencing and annotation.</title>
        <authorList>
            <consortium name="The Broad Institute Genomics Platform"/>
            <consortium name="The Broad Institute Genome Sequencing Center for Infectious Disease"/>
            <person name="Wu L."/>
            <person name="Ma J."/>
        </authorList>
    </citation>
    <scope>NUCLEOTIDE SEQUENCE [LARGE SCALE GENOMIC DNA]</scope>
    <source>
        <strain evidence="4 5">CGMCC 1.12554</strain>
    </source>
</reference>
<gene>
    <name evidence="4" type="ORF">ACFQMF_15330</name>
</gene>
<dbReference type="Proteomes" id="UP001596545">
    <property type="component" value="Unassembled WGS sequence"/>
</dbReference>
<comment type="similarity">
    <text evidence="1 2">Belongs to the glutamine synthetase family.</text>
</comment>
<proteinExistence type="inferred from homology"/>
<dbReference type="RefSeq" id="WP_379792274.1">
    <property type="nucleotide sequence ID" value="NZ_JANHDN010000006.1"/>
</dbReference>
<keyword evidence="5" id="KW-1185">Reference proteome</keyword>
<name>A0ABD6APB3_9EURY</name>
<dbReference type="AlphaFoldDB" id="A0ABD6APB3"/>
<evidence type="ECO:0000313" key="4">
    <source>
        <dbReference type="EMBL" id="MFC7325939.1"/>
    </source>
</evidence>
<sequence>MYKETVKAVAEAHDIGATFRPHPFPELPGTDCHIHLSVWQDDENVLYDPDLTVGTH</sequence>
<organism evidence="4 5">
    <name type="scientific">Halorubrum rutilum</name>
    <dbReference type="NCBI Taxonomy" id="1364933"/>
    <lineage>
        <taxon>Archaea</taxon>
        <taxon>Methanobacteriati</taxon>
        <taxon>Methanobacteriota</taxon>
        <taxon>Stenosarchaea group</taxon>
        <taxon>Halobacteria</taxon>
        <taxon>Halobacteriales</taxon>
        <taxon>Haloferacaceae</taxon>
        <taxon>Halorubrum</taxon>
    </lineage>
</organism>
<dbReference type="EMBL" id="JBHTBL010000019">
    <property type="protein sequence ID" value="MFC7325939.1"/>
    <property type="molecule type" value="Genomic_DNA"/>
</dbReference>
<dbReference type="InterPro" id="IPR008146">
    <property type="entry name" value="Gln_synth_cat_dom"/>
</dbReference>
<feature type="domain" description="GS catalytic" evidence="3">
    <location>
        <begin position="1"/>
        <end position="56"/>
    </location>
</feature>
<protein>
    <recommendedName>
        <fullName evidence="3">GS catalytic domain-containing protein</fullName>
    </recommendedName>
</protein>
<dbReference type="Gene3D" id="3.30.590.10">
    <property type="entry name" value="Glutamine synthetase/guanido kinase, catalytic domain"/>
    <property type="match status" value="1"/>
</dbReference>
<evidence type="ECO:0000256" key="1">
    <source>
        <dbReference type="PROSITE-ProRule" id="PRU01331"/>
    </source>
</evidence>